<dbReference type="PANTHER" id="PTHR19848">
    <property type="entry name" value="WD40 REPEAT PROTEIN"/>
    <property type="match status" value="1"/>
</dbReference>
<feature type="repeat" description="WD" evidence="3">
    <location>
        <begin position="265"/>
        <end position="306"/>
    </location>
</feature>
<reference evidence="4" key="1">
    <citation type="submission" date="2021-05" db="EMBL/GenBank/DDBJ databases">
        <title>Complete genome sequence of the cellulolytic planctomycete Telmatocola sphagniphila SP2T and characterization of the first cellulase from planctomycetes.</title>
        <authorList>
            <person name="Rakitin A.L."/>
            <person name="Beletsky A.V."/>
            <person name="Naumoff D.G."/>
            <person name="Kulichevskaya I.S."/>
            <person name="Mardanov A.V."/>
            <person name="Ravin N.V."/>
            <person name="Dedysh S.N."/>
        </authorList>
    </citation>
    <scope>NUCLEOTIDE SEQUENCE</scope>
    <source>
        <strain evidence="4">SP2T</strain>
    </source>
</reference>
<gene>
    <name evidence="4" type="ORF">KIH39_26055</name>
</gene>
<dbReference type="PROSITE" id="PS00678">
    <property type="entry name" value="WD_REPEATS_1"/>
    <property type="match status" value="1"/>
</dbReference>
<dbReference type="Pfam" id="PF00400">
    <property type="entry name" value="WD40"/>
    <property type="match status" value="2"/>
</dbReference>
<dbReference type="RefSeq" id="WP_213497036.1">
    <property type="nucleotide sequence ID" value="NZ_CP074694.1"/>
</dbReference>
<dbReference type="InterPro" id="IPR036322">
    <property type="entry name" value="WD40_repeat_dom_sf"/>
</dbReference>
<keyword evidence="2" id="KW-0677">Repeat</keyword>
<dbReference type="InterPro" id="IPR001680">
    <property type="entry name" value="WD40_rpt"/>
</dbReference>
<dbReference type="Proteomes" id="UP000676194">
    <property type="component" value="Chromosome"/>
</dbReference>
<evidence type="ECO:0000256" key="2">
    <source>
        <dbReference type="ARBA" id="ARBA00022737"/>
    </source>
</evidence>
<dbReference type="SUPFAM" id="SSF50978">
    <property type="entry name" value="WD40 repeat-like"/>
    <property type="match status" value="1"/>
</dbReference>
<keyword evidence="1 3" id="KW-0853">WD repeat</keyword>
<dbReference type="SMART" id="SM00320">
    <property type="entry name" value="WD40"/>
    <property type="match status" value="8"/>
</dbReference>
<dbReference type="EMBL" id="CP074694">
    <property type="protein sequence ID" value="QVL32255.1"/>
    <property type="molecule type" value="Genomic_DNA"/>
</dbReference>
<dbReference type="InterPro" id="IPR015943">
    <property type="entry name" value="WD40/YVTN_repeat-like_dom_sf"/>
</dbReference>
<evidence type="ECO:0000256" key="3">
    <source>
        <dbReference type="PROSITE-ProRule" id="PRU00221"/>
    </source>
</evidence>
<accession>A0A8E6B8B1</accession>
<dbReference type="Gene3D" id="2.130.10.10">
    <property type="entry name" value="YVTN repeat-like/Quinoprotein amine dehydrogenase"/>
    <property type="match status" value="2"/>
</dbReference>
<dbReference type="PROSITE" id="PS50082">
    <property type="entry name" value="WD_REPEATS_2"/>
    <property type="match status" value="3"/>
</dbReference>
<dbReference type="AlphaFoldDB" id="A0A8E6B8B1"/>
<evidence type="ECO:0000313" key="5">
    <source>
        <dbReference type="Proteomes" id="UP000676194"/>
    </source>
</evidence>
<proteinExistence type="predicted"/>
<evidence type="ECO:0000256" key="1">
    <source>
        <dbReference type="ARBA" id="ARBA00022574"/>
    </source>
</evidence>
<dbReference type="PANTHER" id="PTHR19848:SF8">
    <property type="entry name" value="F-BOX AND WD REPEAT DOMAIN CONTAINING 7"/>
    <property type="match status" value="1"/>
</dbReference>
<evidence type="ECO:0000313" key="4">
    <source>
        <dbReference type="EMBL" id="QVL32255.1"/>
    </source>
</evidence>
<name>A0A8E6B8B1_9BACT</name>
<dbReference type="InterPro" id="IPR019775">
    <property type="entry name" value="WD40_repeat_CS"/>
</dbReference>
<sequence>MASATKPGRLESRWKTSIEDYVVAALWSPRQHLIAAAGIGGAIFLLNPADGSVLRKLSGHEFGASSLSWHAEGSLLASCGQDGQARIWNADTGACLHELALGASWGEKVLFHPKSDLLLTTAGKKIKLWNSQGQLLQSFQDSKTTIADVVWAPKGKGFASATYGGVTLWNEDSPEPALTYPWKGSLLVIAWSPDSKMIAGGAQDASVHFWYTKDGRDLEMTGYPIKIRELSWEAKSSLLATGGGQIVTIWDCTGKGPAGSEPISLEYHELPISVLAFQNRGPRLVSGCNGGKLALWEPRAASRTLATLELSSKITALSWGKSDEKILVGCEDGSISLLLT</sequence>
<feature type="repeat" description="WD" evidence="3">
    <location>
        <begin position="189"/>
        <end position="220"/>
    </location>
</feature>
<feature type="repeat" description="WD" evidence="3">
    <location>
        <begin position="57"/>
        <end position="98"/>
    </location>
</feature>
<protein>
    <submittedName>
        <fullName evidence="4">WD40 repeat domain-containing protein</fullName>
    </submittedName>
</protein>
<dbReference type="PROSITE" id="PS50294">
    <property type="entry name" value="WD_REPEATS_REGION"/>
    <property type="match status" value="1"/>
</dbReference>
<organism evidence="4 5">
    <name type="scientific">Telmatocola sphagniphila</name>
    <dbReference type="NCBI Taxonomy" id="1123043"/>
    <lineage>
        <taxon>Bacteria</taxon>
        <taxon>Pseudomonadati</taxon>
        <taxon>Planctomycetota</taxon>
        <taxon>Planctomycetia</taxon>
        <taxon>Gemmatales</taxon>
        <taxon>Gemmataceae</taxon>
    </lineage>
</organism>
<keyword evidence="5" id="KW-1185">Reference proteome</keyword>
<dbReference type="KEGG" id="tsph:KIH39_26055"/>